<dbReference type="Gene3D" id="2.40.170.20">
    <property type="entry name" value="TonB-dependent receptor, beta-barrel domain"/>
    <property type="match status" value="2"/>
</dbReference>
<protein>
    <submittedName>
        <fullName evidence="16">Iron complex outermembrane recepter protein</fullName>
    </submittedName>
</protein>
<evidence type="ECO:0000256" key="8">
    <source>
        <dbReference type="ARBA" id="ARBA00023077"/>
    </source>
</evidence>
<keyword evidence="13" id="KW-0732">Signal</keyword>
<evidence type="ECO:0000256" key="12">
    <source>
        <dbReference type="RuleBase" id="RU003357"/>
    </source>
</evidence>
<dbReference type="InterPro" id="IPR039426">
    <property type="entry name" value="TonB-dep_rcpt-like"/>
</dbReference>
<sequence length="756" mass="80655">MNGTSQLRPAASISIAALALATASAAVAQEAADDGAGIQEIVVTAQKRQQSGQDVGIALSVVSADALAQRNVTSVTDLTGLVPNVQANFGAGQVAFNVRGIGTNEFSANFDSPVALNVDEVYLSKNFMSGLLLFDIDRVEALKGPQGTLFGRNATGGTVNFFTRGPTDELAAGGTISYDNYETLRAEAYVSGPLGAGLSARLSGMVVDQNKGTYRNLTLGRREGFEKKWALRGQLKWTNGVTTALLSVSGGRQRGELPPYEGVGVFTPASVAAGAPVFCAPYLNGTVRGDTAGCVRGTDGGYPGDGDPYTSTNDLAHKVRNKSLGATLRIEHDFGASMLTSLTSYQFAQRRQLEDSDGSPVRTIDVQYDNRIRQISQEIRLSSTGSGPWSYVVGGYYEHDSYRNGDYLFIGAGAAPGYYSPFTQKVDALAAFFHNNVALTDTLGLVAGVRYSRERVSFDGGTFAATGLAGTPFRPTALVARLSAADTSRKDDDATFKAGVEWKPRLSSDLIDKLLIYANVSTGFRSGSFNGEFAASQAALTSLAPEKITAYEAGFKSSLADRTVQLNASVFHYTFTDGFINVDSATSPVPVTINAAGISSYGVEADLSWRPIRQLTLSMGGGWLDSKIDSDVSVNGRSLKGARTIQSPRWTYNVQGSFIQPVGGGLSVVLSGDANYRSSQYYEVTNSINSREPGYWIVNGRIALNGPDDRWSLALFGKNLTKTVYRTYVNDLPDFGWLLNIYGQPRTYGLSASIKL</sequence>
<dbReference type="EMBL" id="FUYM01000004">
    <property type="protein sequence ID" value="SKB63172.1"/>
    <property type="molecule type" value="Genomic_DNA"/>
</dbReference>
<feature type="domain" description="TonB-dependent receptor-like beta-barrel" evidence="14">
    <location>
        <begin position="291"/>
        <end position="720"/>
    </location>
</feature>
<evidence type="ECO:0000256" key="10">
    <source>
        <dbReference type="ARBA" id="ARBA00023237"/>
    </source>
</evidence>
<reference evidence="17" key="1">
    <citation type="submission" date="2017-02" db="EMBL/GenBank/DDBJ databases">
        <authorList>
            <person name="Varghese N."/>
            <person name="Submissions S."/>
        </authorList>
    </citation>
    <scope>NUCLEOTIDE SEQUENCE [LARGE SCALE GENOMIC DNA]</scope>
    <source>
        <strain evidence="17">UM2</strain>
    </source>
</reference>
<dbReference type="GO" id="GO:0009279">
    <property type="term" value="C:cell outer membrane"/>
    <property type="evidence" value="ECO:0007669"/>
    <property type="project" value="UniProtKB-SubCell"/>
</dbReference>
<keyword evidence="17" id="KW-1185">Reference proteome</keyword>
<dbReference type="Pfam" id="PF00593">
    <property type="entry name" value="TonB_dep_Rec_b-barrel"/>
    <property type="match status" value="1"/>
</dbReference>
<evidence type="ECO:0000256" key="11">
    <source>
        <dbReference type="PROSITE-ProRule" id="PRU01360"/>
    </source>
</evidence>
<comment type="similarity">
    <text evidence="11 12">Belongs to the TonB-dependent receptor family.</text>
</comment>
<evidence type="ECO:0000313" key="16">
    <source>
        <dbReference type="EMBL" id="SKB63172.1"/>
    </source>
</evidence>
<evidence type="ECO:0000256" key="13">
    <source>
        <dbReference type="SAM" id="SignalP"/>
    </source>
</evidence>
<keyword evidence="7" id="KW-0406">Ion transport</keyword>
<dbReference type="PANTHER" id="PTHR32552">
    <property type="entry name" value="FERRICHROME IRON RECEPTOR-RELATED"/>
    <property type="match status" value="1"/>
</dbReference>
<keyword evidence="6" id="KW-0408">Iron</keyword>
<keyword evidence="3 11" id="KW-1134">Transmembrane beta strand</keyword>
<dbReference type="OrthoDB" id="7455607at2"/>
<feature type="chain" id="PRO_5012843511" evidence="13">
    <location>
        <begin position="29"/>
        <end position="756"/>
    </location>
</feature>
<name>A0A1T5CUN4_9SPHN</name>
<gene>
    <name evidence="16" type="ORF">SAMN06295920_104328</name>
</gene>
<evidence type="ECO:0000259" key="15">
    <source>
        <dbReference type="Pfam" id="PF07715"/>
    </source>
</evidence>
<evidence type="ECO:0000256" key="6">
    <source>
        <dbReference type="ARBA" id="ARBA00023004"/>
    </source>
</evidence>
<proteinExistence type="inferred from homology"/>
<evidence type="ECO:0000256" key="9">
    <source>
        <dbReference type="ARBA" id="ARBA00023136"/>
    </source>
</evidence>
<evidence type="ECO:0000313" key="17">
    <source>
        <dbReference type="Proteomes" id="UP000189818"/>
    </source>
</evidence>
<dbReference type="GO" id="GO:0006826">
    <property type="term" value="P:iron ion transport"/>
    <property type="evidence" value="ECO:0007669"/>
    <property type="project" value="UniProtKB-KW"/>
</dbReference>
<dbReference type="STRING" id="439228.SAMN06295920_104328"/>
<keyword evidence="10 11" id="KW-0998">Cell outer membrane</keyword>
<dbReference type="Proteomes" id="UP000189818">
    <property type="component" value="Unassembled WGS sequence"/>
</dbReference>
<dbReference type="RefSeq" id="WP_079648218.1">
    <property type="nucleotide sequence ID" value="NZ_FUYM01000004.1"/>
</dbReference>
<feature type="domain" description="TonB-dependent receptor plug" evidence="15">
    <location>
        <begin position="53"/>
        <end position="158"/>
    </location>
</feature>
<evidence type="ECO:0000256" key="2">
    <source>
        <dbReference type="ARBA" id="ARBA00022448"/>
    </source>
</evidence>
<organism evidence="16 17">
    <name type="scientific">Rhizorhabdus histidinilytica</name>
    <dbReference type="NCBI Taxonomy" id="439228"/>
    <lineage>
        <taxon>Bacteria</taxon>
        <taxon>Pseudomonadati</taxon>
        <taxon>Pseudomonadota</taxon>
        <taxon>Alphaproteobacteria</taxon>
        <taxon>Sphingomonadales</taxon>
        <taxon>Sphingomonadaceae</taxon>
        <taxon>Rhizorhabdus</taxon>
    </lineage>
</organism>
<dbReference type="PROSITE" id="PS52016">
    <property type="entry name" value="TONB_DEPENDENT_REC_3"/>
    <property type="match status" value="1"/>
</dbReference>
<comment type="subcellular location">
    <subcellularLocation>
        <location evidence="1 11">Cell outer membrane</location>
        <topology evidence="1 11">Multi-pass membrane protein</topology>
    </subcellularLocation>
</comment>
<keyword evidence="4" id="KW-0410">Iron transport</keyword>
<dbReference type="InterPro" id="IPR012910">
    <property type="entry name" value="Plug_dom"/>
</dbReference>
<evidence type="ECO:0000256" key="7">
    <source>
        <dbReference type="ARBA" id="ARBA00023065"/>
    </source>
</evidence>
<keyword evidence="5 11" id="KW-0812">Transmembrane</keyword>
<dbReference type="InterPro" id="IPR000531">
    <property type="entry name" value="Beta-barrel_TonB"/>
</dbReference>
<evidence type="ECO:0000256" key="3">
    <source>
        <dbReference type="ARBA" id="ARBA00022452"/>
    </source>
</evidence>
<keyword evidence="2 11" id="KW-0813">Transport</keyword>
<evidence type="ECO:0000256" key="4">
    <source>
        <dbReference type="ARBA" id="ARBA00022496"/>
    </source>
</evidence>
<evidence type="ECO:0000256" key="1">
    <source>
        <dbReference type="ARBA" id="ARBA00004571"/>
    </source>
</evidence>
<dbReference type="Pfam" id="PF07715">
    <property type="entry name" value="Plug"/>
    <property type="match status" value="1"/>
</dbReference>
<keyword evidence="8 12" id="KW-0798">TonB box</keyword>
<dbReference type="PANTHER" id="PTHR32552:SF81">
    <property type="entry name" value="TONB-DEPENDENT OUTER MEMBRANE RECEPTOR"/>
    <property type="match status" value="1"/>
</dbReference>
<evidence type="ECO:0000259" key="14">
    <source>
        <dbReference type="Pfam" id="PF00593"/>
    </source>
</evidence>
<accession>A0A1T5CUN4</accession>
<feature type="signal peptide" evidence="13">
    <location>
        <begin position="1"/>
        <end position="28"/>
    </location>
</feature>
<keyword evidence="9 11" id="KW-0472">Membrane</keyword>
<dbReference type="InterPro" id="IPR036942">
    <property type="entry name" value="Beta-barrel_TonB_sf"/>
</dbReference>
<dbReference type="AlphaFoldDB" id="A0A1T5CUN4"/>
<dbReference type="SUPFAM" id="SSF56935">
    <property type="entry name" value="Porins"/>
    <property type="match status" value="1"/>
</dbReference>
<evidence type="ECO:0000256" key="5">
    <source>
        <dbReference type="ARBA" id="ARBA00022692"/>
    </source>
</evidence>